<feature type="compositionally biased region" description="Polar residues" evidence="2">
    <location>
        <begin position="797"/>
        <end position="807"/>
    </location>
</feature>
<feature type="region of interest" description="Disordered" evidence="2">
    <location>
        <begin position="861"/>
        <end position="897"/>
    </location>
</feature>
<protein>
    <recommendedName>
        <fullName evidence="5">Disks large-associated protein 5</fullName>
    </recommendedName>
</protein>
<accession>A0A7J6ARM6</accession>
<proteinExistence type="inferred from homology"/>
<feature type="compositionally biased region" description="Low complexity" evidence="2">
    <location>
        <begin position="348"/>
        <end position="406"/>
    </location>
</feature>
<feature type="region of interest" description="Disordered" evidence="2">
    <location>
        <begin position="124"/>
        <end position="263"/>
    </location>
</feature>
<evidence type="ECO:0000313" key="3">
    <source>
        <dbReference type="EMBL" id="KAF4085216.1"/>
    </source>
</evidence>
<comment type="similarity">
    <text evidence="1">Belongs to the SAPAP family.</text>
</comment>
<dbReference type="Proteomes" id="UP000593565">
    <property type="component" value="Unassembled WGS sequence"/>
</dbReference>
<evidence type="ECO:0000313" key="4">
    <source>
        <dbReference type="Proteomes" id="UP000593565"/>
    </source>
</evidence>
<dbReference type="GO" id="GO:0007346">
    <property type="term" value="P:regulation of mitotic cell cycle"/>
    <property type="evidence" value="ECO:0007669"/>
    <property type="project" value="TreeGrafter"/>
</dbReference>
<evidence type="ECO:0000256" key="2">
    <source>
        <dbReference type="SAM" id="MobiDB-lite"/>
    </source>
</evidence>
<dbReference type="OrthoDB" id="10023951at2759"/>
<evidence type="ECO:0000256" key="1">
    <source>
        <dbReference type="ARBA" id="ARBA00008839"/>
    </source>
</evidence>
<dbReference type="GO" id="GO:0005737">
    <property type="term" value="C:cytoplasm"/>
    <property type="evidence" value="ECO:0007669"/>
    <property type="project" value="TreeGrafter"/>
</dbReference>
<dbReference type="GO" id="GO:0007052">
    <property type="term" value="P:mitotic spindle organization"/>
    <property type="evidence" value="ECO:0007669"/>
    <property type="project" value="TreeGrafter"/>
</dbReference>
<feature type="region of interest" description="Disordered" evidence="2">
    <location>
        <begin position="783"/>
        <end position="812"/>
    </location>
</feature>
<dbReference type="GO" id="GO:0051382">
    <property type="term" value="P:kinetochore assembly"/>
    <property type="evidence" value="ECO:0007669"/>
    <property type="project" value="TreeGrafter"/>
</dbReference>
<dbReference type="GO" id="GO:0005634">
    <property type="term" value="C:nucleus"/>
    <property type="evidence" value="ECO:0007669"/>
    <property type="project" value="TreeGrafter"/>
</dbReference>
<dbReference type="GO" id="GO:0031616">
    <property type="term" value="C:spindle pole centrosome"/>
    <property type="evidence" value="ECO:0007669"/>
    <property type="project" value="TreeGrafter"/>
</dbReference>
<keyword evidence="4" id="KW-1185">Reference proteome</keyword>
<dbReference type="PANTHER" id="PTHR12353:SF1">
    <property type="entry name" value="DISKS LARGE-ASSOCIATED PROTEIN 5"/>
    <property type="match status" value="1"/>
</dbReference>
<dbReference type="PANTHER" id="PTHR12353">
    <property type="entry name" value="DISKS LARGE-ASSOCIATED PROTEIN DAP SAP90/PSD-95-ASSOCIATED PROTEIN"/>
    <property type="match status" value="1"/>
</dbReference>
<gene>
    <name evidence="3" type="ORF">AMELA_G00114520</name>
</gene>
<dbReference type="GO" id="GO:0051642">
    <property type="term" value="P:centrosome localization"/>
    <property type="evidence" value="ECO:0007669"/>
    <property type="project" value="TreeGrafter"/>
</dbReference>
<comment type="caution">
    <text evidence="3">The sequence shown here is derived from an EMBL/GenBank/DDBJ whole genome shotgun (WGS) entry which is preliminary data.</text>
</comment>
<feature type="region of interest" description="Disordered" evidence="2">
    <location>
        <begin position="629"/>
        <end position="661"/>
    </location>
</feature>
<dbReference type="GO" id="GO:0008017">
    <property type="term" value="F:microtubule binding"/>
    <property type="evidence" value="ECO:0007669"/>
    <property type="project" value="TreeGrafter"/>
</dbReference>
<dbReference type="InterPro" id="IPR005026">
    <property type="entry name" value="SAPAP"/>
</dbReference>
<feature type="compositionally biased region" description="Polar residues" evidence="2">
    <location>
        <begin position="131"/>
        <end position="150"/>
    </location>
</feature>
<dbReference type="AlphaFoldDB" id="A0A7J6ARM6"/>
<dbReference type="Pfam" id="PF03359">
    <property type="entry name" value="GKAP"/>
    <property type="match status" value="1"/>
</dbReference>
<feature type="region of interest" description="Disordered" evidence="2">
    <location>
        <begin position="697"/>
        <end position="726"/>
    </location>
</feature>
<dbReference type="GO" id="GO:0007059">
    <property type="term" value="P:chromosome segregation"/>
    <property type="evidence" value="ECO:0007669"/>
    <property type="project" value="TreeGrafter"/>
</dbReference>
<dbReference type="GO" id="GO:0023052">
    <property type="term" value="P:signaling"/>
    <property type="evidence" value="ECO:0007669"/>
    <property type="project" value="InterPro"/>
</dbReference>
<reference evidence="3 4" key="1">
    <citation type="submission" date="2020-02" db="EMBL/GenBank/DDBJ databases">
        <title>A chromosome-scale genome assembly of the black bullhead catfish (Ameiurus melas).</title>
        <authorList>
            <person name="Wen M."/>
            <person name="Zham M."/>
            <person name="Cabau C."/>
            <person name="Klopp C."/>
            <person name="Donnadieu C."/>
            <person name="Roques C."/>
            <person name="Bouchez O."/>
            <person name="Lampietro C."/>
            <person name="Jouanno E."/>
            <person name="Herpin A."/>
            <person name="Louis A."/>
            <person name="Berthelot C."/>
            <person name="Parey E."/>
            <person name="Roest-Crollius H."/>
            <person name="Braasch I."/>
            <person name="Postlethwait J."/>
            <person name="Robinson-Rechavi M."/>
            <person name="Echchiki A."/>
            <person name="Begum T."/>
            <person name="Montfort J."/>
            <person name="Schartl M."/>
            <person name="Bobe J."/>
            <person name="Guiguen Y."/>
        </authorList>
    </citation>
    <scope>NUCLEOTIDE SEQUENCE [LARGE SCALE GENOMIC DNA]</scope>
    <source>
        <strain evidence="3">M_S1</strain>
        <tissue evidence="3">Blood</tissue>
    </source>
</reference>
<feature type="compositionally biased region" description="Low complexity" evidence="2">
    <location>
        <begin position="198"/>
        <end position="225"/>
    </location>
</feature>
<sequence>MDSRFAHLYKRDNSVSMIRVKMSRRRSQTQKENREKMQNLRRHLDQLPELEFSMDVSTLEKSALPSQVTGCKAKVDKNNSAAEERKKMLARFKENKALQKEKERREKEKKGTFKVGLYRPQPLGYLPVNPVVSSTKKPTEPVQSTRVTRSMKQHLQPKQPAEKQPAPKKAEPPSTRVNKSSASAIAKGRTAAVEPVIRAPTTRSATRATTVAASVTTKPAATSAADLRHPKIKSANRQPAEPCSGRGKNMQGHSESVAAEKKKTVVADEVVAAVNPSPPKEEEEMLEEANVTPVSFAPQGFVFQPPSGLRTFQPTPLSPRSADAFLSPSFSVEPQMESMSPISQPYDSSSAPPLSSPPSCMSEPCPASSSKSAPSPLPPASSAAPLASTSPPAASTLSLPPTTPSSVLSEPQHDVSYFRAVMANETERLSGLSEFWELRFDDSSIPEEMRDQMRTAVGQARLLMKERFGQFNGLVDDCDFGRGEKITTCTDLQGFWDMVYFQVEDVDKKFNALKEAETRGWQEEVKPVVRQKKVGKKPPIAGGKPGAGVGASAAAKSRLAAVKAAMKAKQAAAAKATEASDRAQDDSAPVSEALANAPRAQTVVFHGGFFQVESPVKVLGAIRRSSRLSAAPFTHCSPHGSKFSTPGRKERSAAVPHPSPLPCILPPSKSALPTASPPTSPAAVACTTASPVCTPKQHAESLPCSPKPLHVSPEQHRSSPYASPNGVSCTQLSQLDHNASFDNLQSDLMITPIDDQTNRSVEIEPHNSCCQSLPAEELPIYLPAQSDSSPEPEGSDQESAMTAFSQEQTEESVSAEVDMYHSVSQVHATGFTHSSSACKTIPRAETVENCVSVPSSPCMMSITPQQVPSPTPSEKTDMRVSEGSPVRADNKVTENQDSESIADLDLERYLQPTAQCSLSPVQSMAVERFSLGLEDAEMESPQAQAEEPVQDALMTPTAFPRMAPLVVTPWTEEMIADQLLFTPGQRERVRPSVCERDLMMFTPPADI</sequence>
<feature type="compositionally biased region" description="Polar residues" evidence="2">
    <location>
        <begin position="332"/>
        <end position="347"/>
    </location>
</feature>
<evidence type="ECO:0008006" key="5">
    <source>
        <dbReference type="Google" id="ProtNLM"/>
    </source>
</evidence>
<name>A0A7J6ARM6_AMEME</name>
<dbReference type="EMBL" id="JAAGNN010000009">
    <property type="protein sequence ID" value="KAF4085216.1"/>
    <property type="molecule type" value="Genomic_DNA"/>
</dbReference>
<feature type="region of interest" description="Disordered" evidence="2">
    <location>
        <begin position="332"/>
        <end position="409"/>
    </location>
</feature>
<organism evidence="3 4">
    <name type="scientific">Ameiurus melas</name>
    <name type="common">Black bullhead</name>
    <name type="synonym">Silurus melas</name>
    <dbReference type="NCBI Taxonomy" id="219545"/>
    <lineage>
        <taxon>Eukaryota</taxon>
        <taxon>Metazoa</taxon>
        <taxon>Chordata</taxon>
        <taxon>Craniata</taxon>
        <taxon>Vertebrata</taxon>
        <taxon>Euteleostomi</taxon>
        <taxon>Actinopterygii</taxon>
        <taxon>Neopterygii</taxon>
        <taxon>Teleostei</taxon>
        <taxon>Ostariophysi</taxon>
        <taxon>Siluriformes</taxon>
        <taxon>Ictaluridae</taxon>
        <taxon>Ameiurus</taxon>
    </lineage>
</organism>